<dbReference type="OrthoDB" id="127062at2759"/>
<comment type="caution">
    <text evidence="1">The sequence shown here is derived from an EMBL/GenBank/DDBJ whole genome shotgun (WGS) entry which is preliminary data.</text>
</comment>
<name>A0A9W6XEA3_9STRA</name>
<keyword evidence="2" id="KW-1185">Reference proteome</keyword>
<organism evidence="1 2">
    <name type="scientific">Phytophthora lilii</name>
    <dbReference type="NCBI Taxonomy" id="2077276"/>
    <lineage>
        <taxon>Eukaryota</taxon>
        <taxon>Sar</taxon>
        <taxon>Stramenopiles</taxon>
        <taxon>Oomycota</taxon>
        <taxon>Peronosporomycetes</taxon>
        <taxon>Peronosporales</taxon>
        <taxon>Peronosporaceae</taxon>
        <taxon>Phytophthora</taxon>
    </lineage>
</organism>
<dbReference type="EMBL" id="BSXW01001430">
    <property type="protein sequence ID" value="GMF36735.1"/>
    <property type="molecule type" value="Genomic_DNA"/>
</dbReference>
<reference evidence="1" key="1">
    <citation type="submission" date="2023-04" db="EMBL/GenBank/DDBJ databases">
        <title>Phytophthora lilii NBRC 32176.</title>
        <authorList>
            <person name="Ichikawa N."/>
            <person name="Sato H."/>
            <person name="Tonouchi N."/>
        </authorList>
    </citation>
    <scope>NUCLEOTIDE SEQUENCE</scope>
    <source>
        <strain evidence="1">NBRC 32176</strain>
    </source>
</reference>
<evidence type="ECO:0000313" key="1">
    <source>
        <dbReference type="EMBL" id="GMF36735.1"/>
    </source>
</evidence>
<evidence type="ECO:0000313" key="2">
    <source>
        <dbReference type="Proteomes" id="UP001165083"/>
    </source>
</evidence>
<proteinExistence type="predicted"/>
<dbReference type="Proteomes" id="UP001165083">
    <property type="component" value="Unassembled WGS sequence"/>
</dbReference>
<accession>A0A9W6XEA3</accession>
<gene>
    <name evidence="1" type="ORF">Plil01_001552700</name>
</gene>
<dbReference type="AlphaFoldDB" id="A0A9W6XEA3"/>
<sequence length="73" mass="8497">MISLSQLEYLSQARSEDQFEVLADLVVENWAMKEEAAYAQWFHDEYLSDPWDLWFCTASNTPGVVPNQNKILN</sequence>
<protein>
    <submittedName>
        <fullName evidence="1">Unnamed protein product</fullName>
    </submittedName>
</protein>